<evidence type="ECO:0000259" key="5">
    <source>
        <dbReference type="PROSITE" id="PS50893"/>
    </source>
</evidence>
<dbReference type="EMBL" id="DSMG01000194">
    <property type="protein sequence ID" value="HDX33526.1"/>
    <property type="molecule type" value="Genomic_DNA"/>
</dbReference>
<evidence type="ECO:0000313" key="6">
    <source>
        <dbReference type="EMBL" id="HDX33526.1"/>
    </source>
</evidence>
<evidence type="ECO:0000256" key="1">
    <source>
        <dbReference type="ARBA" id="ARBA00005417"/>
    </source>
</evidence>
<dbReference type="Pfam" id="PF00005">
    <property type="entry name" value="ABC_tran"/>
    <property type="match status" value="1"/>
</dbReference>
<dbReference type="PROSITE" id="PS50893">
    <property type="entry name" value="ABC_TRANSPORTER_2"/>
    <property type="match status" value="1"/>
</dbReference>
<feature type="domain" description="ABC transporter" evidence="5">
    <location>
        <begin position="30"/>
        <end position="260"/>
    </location>
</feature>
<evidence type="ECO:0000256" key="2">
    <source>
        <dbReference type="ARBA" id="ARBA00022448"/>
    </source>
</evidence>
<dbReference type="SUPFAM" id="SSF52540">
    <property type="entry name" value="P-loop containing nucleoside triphosphate hydrolases"/>
    <property type="match status" value="1"/>
</dbReference>
<accession>A0A7C1JMU5</accession>
<organism evidence="6">
    <name type="scientific">Caldilinea aerophila</name>
    <dbReference type="NCBI Taxonomy" id="133453"/>
    <lineage>
        <taxon>Bacteria</taxon>
        <taxon>Bacillati</taxon>
        <taxon>Chloroflexota</taxon>
        <taxon>Caldilineae</taxon>
        <taxon>Caldilineales</taxon>
        <taxon>Caldilineaceae</taxon>
        <taxon>Caldilinea</taxon>
    </lineage>
</organism>
<dbReference type="Gene3D" id="3.40.50.300">
    <property type="entry name" value="P-loop containing nucleotide triphosphate hydrolases"/>
    <property type="match status" value="1"/>
</dbReference>
<dbReference type="InterPro" id="IPR027417">
    <property type="entry name" value="P-loop_NTPase"/>
</dbReference>
<dbReference type="AlphaFoldDB" id="A0A7C1JMU5"/>
<comment type="caution">
    <text evidence="6">The sequence shown here is derived from an EMBL/GenBank/DDBJ whole genome shotgun (WGS) entry which is preliminary data.</text>
</comment>
<protein>
    <submittedName>
        <fullName evidence="6">ABC transporter ATP-binding protein</fullName>
    </submittedName>
</protein>
<dbReference type="GO" id="GO:0016887">
    <property type="term" value="F:ATP hydrolysis activity"/>
    <property type="evidence" value="ECO:0007669"/>
    <property type="project" value="InterPro"/>
</dbReference>
<keyword evidence="3" id="KW-0547">Nucleotide-binding</keyword>
<name>A0A7C1JMU5_9CHLR</name>
<comment type="similarity">
    <text evidence="1">Belongs to the ABC transporter superfamily.</text>
</comment>
<reference evidence="6" key="1">
    <citation type="journal article" date="2020" name="mSystems">
        <title>Genome- and Community-Level Interaction Insights into Carbon Utilization and Element Cycling Functions of Hydrothermarchaeota in Hydrothermal Sediment.</title>
        <authorList>
            <person name="Zhou Z."/>
            <person name="Liu Y."/>
            <person name="Xu W."/>
            <person name="Pan J."/>
            <person name="Luo Z.H."/>
            <person name="Li M."/>
        </authorList>
    </citation>
    <scope>NUCLEOTIDE SEQUENCE [LARGE SCALE GENOMIC DNA]</scope>
    <source>
        <strain evidence="6">SpSt-289</strain>
    </source>
</reference>
<keyword evidence="4 6" id="KW-0067">ATP-binding</keyword>
<dbReference type="SMART" id="SM00382">
    <property type="entry name" value="AAA"/>
    <property type="match status" value="1"/>
</dbReference>
<proteinExistence type="inferred from homology"/>
<evidence type="ECO:0000256" key="4">
    <source>
        <dbReference type="ARBA" id="ARBA00022840"/>
    </source>
</evidence>
<dbReference type="PANTHER" id="PTHR43335">
    <property type="entry name" value="ABC TRANSPORTER, ATP-BINDING PROTEIN"/>
    <property type="match status" value="1"/>
</dbReference>
<evidence type="ECO:0000256" key="3">
    <source>
        <dbReference type="ARBA" id="ARBA00022741"/>
    </source>
</evidence>
<gene>
    <name evidence="6" type="ORF">ENQ20_18880</name>
</gene>
<dbReference type="GO" id="GO:0005524">
    <property type="term" value="F:ATP binding"/>
    <property type="evidence" value="ECO:0007669"/>
    <property type="project" value="UniProtKB-KW"/>
</dbReference>
<dbReference type="InterPro" id="IPR003439">
    <property type="entry name" value="ABC_transporter-like_ATP-bd"/>
</dbReference>
<keyword evidence="2" id="KW-0813">Transport</keyword>
<sequence>MLSPPADAWHRDFLQNARNGERGTVPSPAILTEQLTRTVGARTIVDRIDLSVSAGVMFGLLGPMGAGKTTLIRLLLGLVEPTRGAAWVLGYNVRTNADSIRAHTGVVLQSPGLYENLTAFENLELFGRIWHLPATERNERIRALLRHHGLWERRNERVANWSPRMQHKLAILRALMHRPKLLILDEPTAGLDSVDRELLRADLTALARQEGVTVLIATHDPAEAALCDEIAILHQGRIIAAGPPHAIACAPAARRRVMITGQGFTAELVDLVQSRQDVTHAAIDEQGRLLIEVSGEAACAAVVNLLVESGADVDSVVRCDDNLAAIYRTLVEETHEARPAAR</sequence>
<dbReference type="InterPro" id="IPR003593">
    <property type="entry name" value="AAA+_ATPase"/>
</dbReference>